<reference evidence="2 3" key="1">
    <citation type="journal article" date="2018" name="IMA Fungus">
        <title>IMA Genome-F 9: Draft genome sequence of Annulohypoxylon stygium, Aspergillus mulundensis, Berkeleyomyces basicola (syn. Thielaviopsis basicola), Ceratocystis smalleyi, two Cercospora beticola strains, Coleophoma cylindrospora, Fusarium fracticaudum, Phialophora cf. hyalina, and Morchella septimelata.</title>
        <authorList>
            <person name="Wingfield B.D."/>
            <person name="Bills G.F."/>
            <person name="Dong Y."/>
            <person name="Huang W."/>
            <person name="Nel W.J."/>
            <person name="Swalarsk-Parry B.S."/>
            <person name="Vaghefi N."/>
            <person name="Wilken P.M."/>
            <person name="An Z."/>
            <person name="de Beer Z.W."/>
            <person name="De Vos L."/>
            <person name="Chen L."/>
            <person name="Duong T.A."/>
            <person name="Gao Y."/>
            <person name="Hammerbacher A."/>
            <person name="Kikkert J.R."/>
            <person name="Li Y."/>
            <person name="Li H."/>
            <person name="Li K."/>
            <person name="Li Q."/>
            <person name="Liu X."/>
            <person name="Ma X."/>
            <person name="Naidoo K."/>
            <person name="Pethybridge S.J."/>
            <person name="Sun J."/>
            <person name="Steenkamp E.T."/>
            <person name="van der Nest M.A."/>
            <person name="van Wyk S."/>
            <person name="Wingfield M.J."/>
            <person name="Xiong C."/>
            <person name="Yue Q."/>
            <person name="Zhang X."/>
        </authorList>
    </citation>
    <scope>NUCLEOTIDE SEQUENCE [LARGE SCALE GENOMIC DNA]</scope>
    <source>
        <strain evidence="2 3">BP 5553</strain>
    </source>
</reference>
<organism evidence="2 3">
    <name type="scientific">Venustampulla echinocandica</name>
    <dbReference type="NCBI Taxonomy" id="2656787"/>
    <lineage>
        <taxon>Eukaryota</taxon>
        <taxon>Fungi</taxon>
        <taxon>Dikarya</taxon>
        <taxon>Ascomycota</taxon>
        <taxon>Pezizomycotina</taxon>
        <taxon>Leotiomycetes</taxon>
        <taxon>Helotiales</taxon>
        <taxon>Pleuroascaceae</taxon>
        <taxon>Venustampulla</taxon>
    </lineage>
</organism>
<dbReference type="Proteomes" id="UP000254866">
    <property type="component" value="Unassembled WGS sequence"/>
</dbReference>
<dbReference type="STRING" id="2656787.A0A370TJP9"/>
<evidence type="ECO:0000256" key="1">
    <source>
        <dbReference type="SAM" id="MobiDB-lite"/>
    </source>
</evidence>
<dbReference type="RefSeq" id="XP_031868400.1">
    <property type="nucleotide sequence ID" value="XM_032014979.1"/>
</dbReference>
<feature type="compositionally biased region" description="Polar residues" evidence="1">
    <location>
        <begin position="1"/>
        <end position="15"/>
    </location>
</feature>
<comment type="caution">
    <text evidence="2">The sequence shown here is derived from an EMBL/GenBank/DDBJ whole genome shotgun (WGS) entry which is preliminary data.</text>
</comment>
<feature type="region of interest" description="Disordered" evidence="1">
    <location>
        <begin position="1"/>
        <end position="39"/>
    </location>
</feature>
<evidence type="ECO:0000313" key="3">
    <source>
        <dbReference type="Proteomes" id="UP000254866"/>
    </source>
</evidence>
<dbReference type="GeneID" id="43599205"/>
<proteinExistence type="predicted"/>
<evidence type="ECO:0000313" key="2">
    <source>
        <dbReference type="EMBL" id="RDL35744.1"/>
    </source>
</evidence>
<dbReference type="OrthoDB" id="194443at2759"/>
<evidence type="ECO:0008006" key="4">
    <source>
        <dbReference type="Google" id="ProtNLM"/>
    </source>
</evidence>
<name>A0A370TJP9_9HELO</name>
<sequence>MQAPPSTANGRSWSFWNPRGPLSDPEKQQQVPATELPTSANSFVVGGGWSANTQGSSPSAKSLRITVGRDSVQRVFRLPKDKLCACSDYFREACGKWGSSDNLELLDDNPVVFDLFSKWVQNQQPPTPYDPARTSAAEPWVSNAAAAWVLGKKLRSADFKKYALSMFIQTCALATFGPWEYVEREAPADSPIRRFSDHWVAWNSYLAGKQPNEYSGLKGASRTFMANKETRDPRIYGIDHWYLSCGKLMNPKCDHDPEVVQQKAMDDARRAIVPQADYGRDIETRTKANKPSGGGLAHTRPYYGNMYSTPTTYYQKRRGGCATTVIALLCVGSSLSHMPKPTYAYLS</sequence>
<feature type="compositionally biased region" description="Polar residues" evidence="1">
    <location>
        <begin position="28"/>
        <end position="39"/>
    </location>
</feature>
<dbReference type="AlphaFoldDB" id="A0A370TJP9"/>
<accession>A0A370TJP9</accession>
<gene>
    <name evidence="2" type="ORF">BP5553_06356</name>
</gene>
<dbReference type="EMBL" id="NPIC01000005">
    <property type="protein sequence ID" value="RDL35744.1"/>
    <property type="molecule type" value="Genomic_DNA"/>
</dbReference>
<keyword evidence="3" id="KW-1185">Reference proteome</keyword>
<protein>
    <recommendedName>
        <fullName evidence="4">BTB domain-containing protein</fullName>
    </recommendedName>
</protein>